<dbReference type="PANTHER" id="PTHR31672">
    <property type="entry name" value="BNACNNG10540D PROTEIN"/>
    <property type="match status" value="1"/>
</dbReference>
<dbReference type="Proteomes" id="UP000489600">
    <property type="component" value="Unassembled WGS sequence"/>
</dbReference>
<name>A0A565BWW9_9BRAS</name>
<keyword evidence="3" id="KW-1185">Reference proteome</keyword>
<proteinExistence type="predicted"/>
<dbReference type="InterPro" id="IPR006527">
    <property type="entry name" value="F-box-assoc_dom_typ1"/>
</dbReference>
<feature type="domain" description="F-box" evidence="1">
    <location>
        <begin position="7"/>
        <end position="59"/>
    </location>
</feature>
<sequence length="382" mass="44345">MEEKKRRGVKHNIPLDIVEEIMLKLPVKSLVRFKAVSREWRGAMESKCFEEKHMRYKKSLQGGQASYVEIPLEKKGQINLQNLLLTSNGILQYASLYPPIMHLPPYYGFKISASCDGLFCLYNIYTRVFHLVNPATTSHRILPDLISEVVVSGHVRHSLVAGIGRENSVSPRYKLVCYFNDDNKKDNESTRCKVFALDSNTWRYVDGPPVGRVHYDHPMMHLDGVIYSFSYYLENNHFEQDHKVLAFDLHTETFQTFPITPAIEFTYINCICMCVLNHRICIFKRHVCYQSDLFYKLWGLDINKRTWDIMYSINVSCIPSKVRGWTIAPIATINNYVIFSNSYCFIWGHSGSKNKDDFIINRTSSPSPYFMSYVETLVSAYQ</sequence>
<dbReference type="PANTHER" id="PTHR31672:SF13">
    <property type="entry name" value="F-BOX PROTEIN CPR30-LIKE"/>
    <property type="match status" value="1"/>
</dbReference>
<dbReference type="InterPro" id="IPR050796">
    <property type="entry name" value="SCF_F-box_component"/>
</dbReference>
<dbReference type="InterPro" id="IPR017451">
    <property type="entry name" value="F-box-assoc_interact_dom"/>
</dbReference>
<reference evidence="2" key="1">
    <citation type="submission" date="2019-07" db="EMBL/GenBank/DDBJ databases">
        <authorList>
            <person name="Dittberner H."/>
        </authorList>
    </citation>
    <scope>NUCLEOTIDE SEQUENCE [LARGE SCALE GENOMIC DNA]</scope>
</reference>
<dbReference type="AlphaFoldDB" id="A0A565BWW9"/>
<dbReference type="InterPro" id="IPR011043">
    <property type="entry name" value="Gal_Oxase/kelch_b-propeller"/>
</dbReference>
<protein>
    <recommendedName>
        <fullName evidence="1">F-box domain-containing protein</fullName>
    </recommendedName>
</protein>
<dbReference type="SMART" id="SM00256">
    <property type="entry name" value="FBOX"/>
    <property type="match status" value="1"/>
</dbReference>
<evidence type="ECO:0000313" key="2">
    <source>
        <dbReference type="EMBL" id="VVB05892.1"/>
    </source>
</evidence>
<dbReference type="SUPFAM" id="SSF50965">
    <property type="entry name" value="Galactose oxidase, central domain"/>
    <property type="match status" value="1"/>
</dbReference>
<evidence type="ECO:0000313" key="3">
    <source>
        <dbReference type="Proteomes" id="UP000489600"/>
    </source>
</evidence>
<dbReference type="InterPro" id="IPR001810">
    <property type="entry name" value="F-box_dom"/>
</dbReference>
<dbReference type="OrthoDB" id="1021530at2759"/>
<comment type="caution">
    <text evidence="2">The sequence shown here is derived from an EMBL/GenBank/DDBJ whole genome shotgun (WGS) entry which is preliminary data.</text>
</comment>
<dbReference type="NCBIfam" id="TIGR01640">
    <property type="entry name" value="F_box_assoc_1"/>
    <property type="match status" value="1"/>
</dbReference>
<dbReference type="Pfam" id="PF07734">
    <property type="entry name" value="FBA_1"/>
    <property type="match status" value="1"/>
</dbReference>
<accession>A0A565BWW9</accession>
<dbReference type="Pfam" id="PF00646">
    <property type="entry name" value="F-box"/>
    <property type="match status" value="1"/>
</dbReference>
<evidence type="ECO:0000259" key="1">
    <source>
        <dbReference type="PROSITE" id="PS50181"/>
    </source>
</evidence>
<dbReference type="EMBL" id="CABITT030000005">
    <property type="protein sequence ID" value="VVB05892.1"/>
    <property type="molecule type" value="Genomic_DNA"/>
</dbReference>
<dbReference type="PROSITE" id="PS50181">
    <property type="entry name" value="FBOX"/>
    <property type="match status" value="1"/>
</dbReference>
<dbReference type="InterPro" id="IPR015915">
    <property type="entry name" value="Kelch-typ_b-propeller"/>
</dbReference>
<gene>
    <name evidence="2" type="ORF">ANE_LOCUS16336</name>
</gene>
<organism evidence="2 3">
    <name type="scientific">Arabis nemorensis</name>
    <dbReference type="NCBI Taxonomy" id="586526"/>
    <lineage>
        <taxon>Eukaryota</taxon>
        <taxon>Viridiplantae</taxon>
        <taxon>Streptophyta</taxon>
        <taxon>Embryophyta</taxon>
        <taxon>Tracheophyta</taxon>
        <taxon>Spermatophyta</taxon>
        <taxon>Magnoliopsida</taxon>
        <taxon>eudicotyledons</taxon>
        <taxon>Gunneridae</taxon>
        <taxon>Pentapetalae</taxon>
        <taxon>rosids</taxon>
        <taxon>malvids</taxon>
        <taxon>Brassicales</taxon>
        <taxon>Brassicaceae</taxon>
        <taxon>Arabideae</taxon>
        <taxon>Arabis</taxon>
    </lineage>
</organism>
<dbReference type="SUPFAM" id="SSF81383">
    <property type="entry name" value="F-box domain"/>
    <property type="match status" value="1"/>
</dbReference>
<dbReference type="Gene3D" id="2.120.10.80">
    <property type="entry name" value="Kelch-type beta propeller"/>
    <property type="match status" value="1"/>
</dbReference>
<dbReference type="InterPro" id="IPR036047">
    <property type="entry name" value="F-box-like_dom_sf"/>
</dbReference>